<reference evidence="10 11" key="1">
    <citation type="journal article" date="2015" name="Genome Announc.">
        <title>Expanding the biotechnology potential of lactobacilli through comparative genomics of 213 strains and associated genera.</title>
        <authorList>
            <person name="Sun Z."/>
            <person name="Harris H.M."/>
            <person name="McCann A."/>
            <person name="Guo C."/>
            <person name="Argimon S."/>
            <person name="Zhang W."/>
            <person name="Yang X."/>
            <person name="Jeffery I.B."/>
            <person name="Cooney J.C."/>
            <person name="Kagawa T.F."/>
            <person name="Liu W."/>
            <person name="Song Y."/>
            <person name="Salvetti E."/>
            <person name="Wrobel A."/>
            <person name="Rasinkangas P."/>
            <person name="Parkhill J."/>
            <person name="Rea M.C."/>
            <person name="O'Sullivan O."/>
            <person name="Ritari J."/>
            <person name="Douillard F.P."/>
            <person name="Paul Ross R."/>
            <person name="Yang R."/>
            <person name="Briner A.E."/>
            <person name="Felis G.E."/>
            <person name="de Vos W.M."/>
            <person name="Barrangou R."/>
            <person name="Klaenhammer T.R."/>
            <person name="Caufield P.W."/>
            <person name="Cui Y."/>
            <person name="Zhang H."/>
            <person name="O'Toole P.W."/>
        </authorList>
    </citation>
    <scope>NUCLEOTIDE SEQUENCE [LARGE SCALE GENOMIC DNA]</scope>
    <source>
        <strain evidence="10 11">DSM 19971</strain>
    </source>
</reference>
<dbReference type="PROSITE" id="PS51935">
    <property type="entry name" value="NLPC_P60"/>
    <property type="match status" value="1"/>
</dbReference>
<sequence>MGKNNLVRVATAVAAALVVFSLKTGVSASDTSSKINNVNGKIDQTQSLISEGQKKLSKLQEKQTDDAQEIQSLTKNIDARKAHLAKQARSAQLNDASSIIQFVTDSNSLSDAVDRVTTVATMVHANNQTLSDQKKDKLKVAADKESIDLAADQQKKINTKLQSDMADLAVQKTELQVKKAKEDADKKKAEDALATAKKAASAVKAAKDSTVAVKALATANKAADGVTNQTENLSNVSAASSSDNKTANATNLSNNTANNSTAAVNTNSTSNSSSSNNSSSTSSTTSTPSSSSMDTGSVVSAALSLTRMGIPYVWGGASLSGMDCSGLTAYVYSKFGVSLPHNTAAQEGYVSYESVSQAQPGDLLFWGSKGSSYHVAIYIGGGQYVHAPQTGQNVKVGSVSTFTPSFAGRLK</sequence>
<feature type="domain" description="NlpC/P60" evidence="9">
    <location>
        <begin position="292"/>
        <end position="411"/>
    </location>
</feature>
<dbReference type="PATRIC" id="fig|1423812.3.peg.1082"/>
<gene>
    <name evidence="10" type="ORF">FD20_GL001015</name>
</gene>
<feature type="chain" id="PRO_5006409316" evidence="8">
    <location>
        <begin position="29"/>
        <end position="411"/>
    </location>
</feature>
<feature type="signal peptide" evidence="8">
    <location>
        <begin position="1"/>
        <end position="28"/>
    </location>
</feature>
<dbReference type="GO" id="GO:0008234">
    <property type="term" value="F:cysteine-type peptidase activity"/>
    <property type="evidence" value="ECO:0007669"/>
    <property type="project" value="UniProtKB-KW"/>
</dbReference>
<evidence type="ECO:0000256" key="8">
    <source>
        <dbReference type="SAM" id="SignalP"/>
    </source>
</evidence>
<comment type="caution">
    <text evidence="10">The sequence shown here is derived from an EMBL/GenBank/DDBJ whole genome shotgun (WGS) entry which is preliminary data.</text>
</comment>
<dbReference type="PANTHER" id="PTHR47053:SF1">
    <property type="entry name" value="MUREIN DD-ENDOPEPTIDASE MEPH-RELATED"/>
    <property type="match status" value="1"/>
</dbReference>
<dbReference type="InterPro" id="IPR038765">
    <property type="entry name" value="Papain-like_cys_pep_sf"/>
</dbReference>
<keyword evidence="4" id="KW-0378">Hydrolase</keyword>
<dbReference type="Pfam" id="PF00877">
    <property type="entry name" value="NLPC_P60"/>
    <property type="match status" value="1"/>
</dbReference>
<dbReference type="OrthoDB" id="1654978at2"/>
<dbReference type="AlphaFoldDB" id="A0A0R1QD03"/>
<evidence type="ECO:0000259" key="9">
    <source>
        <dbReference type="PROSITE" id="PS51935"/>
    </source>
</evidence>
<feature type="coiled-coil region" evidence="6">
    <location>
        <begin position="42"/>
        <end position="76"/>
    </location>
</feature>
<evidence type="ECO:0000313" key="10">
    <source>
        <dbReference type="EMBL" id="KRL38939.1"/>
    </source>
</evidence>
<keyword evidence="3 8" id="KW-0732">Signal</keyword>
<evidence type="ECO:0000256" key="5">
    <source>
        <dbReference type="ARBA" id="ARBA00022807"/>
    </source>
</evidence>
<dbReference type="InterPro" id="IPR057309">
    <property type="entry name" value="PcsB_CC"/>
</dbReference>
<dbReference type="RefSeq" id="WP_057735886.1">
    <property type="nucleotide sequence ID" value="NZ_AZEG01000002.1"/>
</dbReference>
<dbReference type="InterPro" id="IPR000064">
    <property type="entry name" value="NLP_P60_dom"/>
</dbReference>
<dbReference type="PANTHER" id="PTHR47053">
    <property type="entry name" value="MUREIN DD-ENDOPEPTIDASE MEPH-RELATED"/>
    <property type="match status" value="1"/>
</dbReference>
<evidence type="ECO:0000256" key="3">
    <source>
        <dbReference type="ARBA" id="ARBA00022729"/>
    </source>
</evidence>
<evidence type="ECO:0000256" key="7">
    <source>
        <dbReference type="SAM" id="MobiDB-lite"/>
    </source>
</evidence>
<dbReference type="STRING" id="1423812.FD20_GL001015"/>
<evidence type="ECO:0000256" key="4">
    <source>
        <dbReference type="ARBA" id="ARBA00022801"/>
    </source>
</evidence>
<feature type="coiled-coil region" evidence="6">
    <location>
        <begin position="170"/>
        <end position="206"/>
    </location>
</feature>
<dbReference type="Gene3D" id="6.10.250.3150">
    <property type="match status" value="1"/>
</dbReference>
<name>A0A0R1QD03_9LACO</name>
<accession>A0A0R1QD03</accession>
<protein>
    <submittedName>
        <fullName evidence="10">NlpC P60</fullName>
    </submittedName>
</protein>
<feature type="compositionally biased region" description="Low complexity" evidence="7">
    <location>
        <begin position="246"/>
        <end position="292"/>
    </location>
</feature>
<dbReference type="GO" id="GO:0006508">
    <property type="term" value="P:proteolysis"/>
    <property type="evidence" value="ECO:0007669"/>
    <property type="project" value="UniProtKB-KW"/>
</dbReference>
<dbReference type="SUPFAM" id="SSF54001">
    <property type="entry name" value="Cysteine proteinases"/>
    <property type="match status" value="1"/>
</dbReference>
<feature type="compositionally biased region" description="Polar residues" evidence="7">
    <location>
        <begin position="234"/>
        <end position="245"/>
    </location>
</feature>
<feature type="region of interest" description="Disordered" evidence="7">
    <location>
        <begin position="234"/>
        <end position="295"/>
    </location>
</feature>
<keyword evidence="6" id="KW-0175">Coiled coil</keyword>
<dbReference type="Gene3D" id="3.90.1720.10">
    <property type="entry name" value="endopeptidase domain like (from Nostoc punctiforme)"/>
    <property type="match status" value="1"/>
</dbReference>
<evidence type="ECO:0000256" key="2">
    <source>
        <dbReference type="ARBA" id="ARBA00022670"/>
    </source>
</evidence>
<keyword evidence="2" id="KW-0645">Protease</keyword>
<evidence type="ECO:0000256" key="1">
    <source>
        <dbReference type="ARBA" id="ARBA00007074"/>
    </source>
</evidence>
<comment type="similarity">
    <text evidence="1">Belongs to the peptidase C40 family.</text>
</comment>
<dbReference type="Pfam" id="PF24568">
    <property type="entry name" value="CC_PcsB"/>
    <property type="match status" value="1"/>
</dbReference>
<dbReference type="Proteomes" id="UP000051155">
    <property type="component" value="Unassembled WGS sequence"/>
</dbReference>
<proteinExistence type="inferred from homology"/>
<dbReference type="EMBL" id="AZEG01000002">
    <property type="protein sequence ID" value="KRL38939.1"/>
    <property type="molecule type" value="Genomic_DNA"/>
</dbReference>
<keyword evidence="5" id="KW-0788">Thiol protease</keyword>
<evidence type="ECO:0000256" key="6">
    <source>
        <dbReference type="SAM" id="Coils"/>
    </source>
</evidence>
<evidence type="ECO:0000313" key="11">
    <source>
        <dbReference type="Proteomes" id="UP000051155"/>
    </source>
</evidence>
<keyword evidence="11" id="KW-1185">Reference proteome</keyword>
<dbReference type="InterPro" id="IPR051202">
    <property type="entry name" value="Peptidase_C40"/>
</dbReference>
<organism evidence="10 11">
    <name type="scientific">Liquorilactobacillus uvarum DSM 19971</name>
    <dbReference type="NCBI Taxonomy" id="1423812"/>
    <lineage>
        <taxon>Bacteria</taxon>
        <taxon>Bacillati</taxon>
        <taxon>Bacillota</taxon>
        <taxon>Bacilli</taxon>
        <taxon>Lactobacillales</taxon>
        <taxon>Lactobacillaceae</taxon>
        <taxon>Liquorilactobacillus</taxon>
    </lineage>
</organism>